<reference evidence="1 2" key="1">
    <citation type="journal article" date="2018" name="Proc. Natl. Acad. Sci. U.S.A.">
        <title>Draft genome sequence of Camellia sinensis var. sinensis provides insights into the evolution of the tea genome and tea quality.</title>
        <authorList>
            <person name="Wei C."/>
            <person name="Yang H."/>
            <person name="Wang S."/>
            <person name="Zhao J."/>
            <person name="Liu C."/>
            <person name="Gao L."/>
            <person name="Xia E."/>
            <person name="Lu Y."/>
            <person name="Tai Y."/>
            <person name="She G."/>
            <person name="Sun J."/>
            <person name="Cao H."/>
            <person name="Tong W."/>
            <person name="Gao Q."/>
            <person name="Li Y."/>
            <person name="Deng W."/>
            <person name="Jiang X."/>
            <person name="Wang W."/>
            <person name="Chen Q."/>
            <person name="Zhang S."/>
            <person name="Li H."/>
            <person name="Wu J."/>
            <person name="Wang P."/>
            <person name="Li P."/>
            <person name="Shi C."/>
            <person name="Zheng F."/>
            <person name="Jian J."/>
            <person name="Huang B."/>
            <person name="Shan D."/>
            <person name="Shi M."/>
            <person name="Fang C."/>
            <person name="Yue Y."/>
            <person name="Li F."/>
            <person name="Li D."/>
            <person name="Wei S."/>
            <person name="Han B."/>
            <person name="Jiang C."/>
            <person name="Yin Y."/>
            <person name="Xia T."/>
            <person name="Zhang Z."/>
            <person name="Bennetzen J.L."/>
            <person name="Zhao S."/>
            <person name="Wan X."/>
        </authorList>
    </citation>
    <scope>NUCLEOTIDE SEQUENCE [LARGE SCALE GENOMIC DNA]</scope>
    <source>
        <strain evidence="2">cv. Shuchazao</strain>
        <tissue evidence="1">Leaf</tissue>
    </source>
</reference>
<comment type="caution">
    <text evidence="1">The sequence shown here is derived from an EMBL/GenBank/DDBJ whole genome shotgun (WGS) entry which is preliminary data.</text>
</comment>
<keyword evidence="2" id="KW-1185">Reference proteome</keyword>
<accession>A0A4S4EB33</accession>
<dbReference type="InterPro" id="IPR052987">
    <property type="entry name" value="Chloroplast_AMP-bd_Enzymes"/>
</dbReference>
<organism evidence="1 2">
    <name type="scientific">Camellia sinensis var. sinensis</name>
    <name type="common">China tea</name>
    <dbReference type="NCBI Taxonomy" id="542762"/>
    <lineage>
        <taxon>Eukaryota</taxon>
        <taxon>Viridiplantae</taxon>
        <taxon>Streptophyta</taxon>
        <taxon>Embryophyta</taxon>
        <taxon>Tracheophyta</taxon>
        <taxon>Spermatophyta</taxon>
        <taxon>Magnoliopsida</taxon>
        <taxon>eudicotyledons</taxon>
        <taxon>Gunneridae</taxon>
        <taxon>Pentapetalae</taxon>
        <taxon>asterids</taxon>
        <taxon>Ericales</taxon>
        <taxon>Theaceae</taxon>
        <taxon>Camellia</taxon>
    </lineage>
</organism>
<proteinExistence type="predicted"/>
<evidence type="ECO:0000313" key="2">
    <source>
        <dbReference type="Proteomes" id="UP000306102"/>
    </source>
</evidence>
<dbReference type="Proteomes" id="UP000306102">
    <property type="component" value="Unassembled WGS sequence"/>
</dbReference>
<dbReference type="GO" id="GO:0030497">
    <property type="term" value="P:fatty acid elongation"/>
    <property type="evidence" value="ECO:0007669"/>
    <property type="project" value="TreeGrafter"/>
</dbReference>
<dbReference type="GO" id="GO:0009507">
    <property type="term" value="C:chloroplast"/>
    <property type="evidence" value="ECO:0007669"/>
    <property type="project" value="TreeGrafter"/>
</dbReference>
<dbReference type="PANTHER" id="PTHR43813:SF1">
    <property type="entry name" value="ACYL-ACTIVATING ENZYME 16, CHLOROPLASTIC-RELATED"/>
    <property type="match status" value="1"/>
</dbReference>
<protein>
    <submittedName>
        <fullName evidence="1">Uncharacterized protein</fullName>
    </submittedName>
</protein>
<evidence type="ECO:0000313" key="1">
    <source>
        <dbReference type="EMBL" id="THG12775.1"/>
    </source>
</evidence>
<dbReference type="PANTHER" id="PTHR43813">
    <property type="entry name" value="ACYL-ACTIVATING ENZYME 16, CHLOROPLASTIC-RELATED"/>
    <property type="match status" value="1"/>
</dbReference>
<dbReference type="STRING" id="542762.A0A4S4EB33"/>
<sequence>MAVVGGGGGWRREVRIDEGRRRWWPEVRINKLQITIMTIVLTSNLVFNSLDRRLTFQFLFSHSRSINSNLLYQNFRPTRIPSTPLFRVHCESTTEEMKIRKCSPFLESVFLSGDGVLVSSEWNTVPDIWRSSAERFGDRVALVDPYHDPPLTMTYKQTLNLMVGGSLIATSKLACAVFAKSPSLGSVINPSF</sequence>
<dbReference type="GO" id="GO:0008922">
    <property type="term" value="F:long-chain fatty acid [acyl-carrier-protein] ligase activity"/>
    <property type="evidence" value="ECO:0007669"/>
    <property type="project" value="TreeGrafter"/>
</dbReference>
<dbReference type="AlphaFoldDB" id="A0A4S4EB33"/>
<gene>
    <name evidence="1" type="ORF">TEA_028994</name>
</gene>
<name>A0A4S4EB33_CAMSN</name>
<dbReference type="EMBL" id="SDRB02006355">
    <property type="protein sequence ID" value="THG12775.1"/>
    <property type="molecule type" value="Genomic_DNA"/>
</dbReference>